<evidence type="ECO:0000256" key="4">
    <source>
        <dbReference type="ARBA" id="ARBA00022475"/>
    </source>
</evidence>
<dbReference type="SUPFAM" id="SSF161098">
    <property type="entry name" value="MetI-like"/>
    <property type="match status" value="1"/>
</dbReference>
<keyword evidence="11" id="KW-1185">Reference proteome</keyword>
<dbReference type="EMBL" id="JACOOZ010000001">
    <property type="protein sequence ID" value="MBC5666765.1"/>
    <property type="molecule type" value="Genomic_DNA"/>
</dbReference>
<evidence type="ECO:0000256" key="6">
    <source>
        <dbReference type="ARBA" id="ARBA00022989"/>
    </source>
</evidence>
<protein>
    <submittedName>
        <fullName evidence="10">Extracellular solute-binding protein</fullName>
    </submittedName>
</protein>
<dbReference type="InterPro" id="IPR035906">
    <property type="entry name" value="MetI-like_sf"/>
</dbReference>
<proteinExistence type="inferred from homology"/>
<feature type="transmembrane region" description="Helical" evidence="8">
    <location>
        <begin position="233"/>
        <end position="256"/>
    </location>
</feature>
<dbReference type="CDD" id="cd13663">
    <property type="entry name" value="PBP2_PotD_PotF_like_2"/>
    <property type="match status" value="1"/>
</dbReference>
<evidence type="ECO:0000256" key="5">
    <source>
        <dbReference type="ARBA" id="ARBA00022692"/>
    </source>
</evidence>
<feature type="transmembrane region" description="Helical" evidence="8">
    <location>
        <begin position="58"/>
        <end position="85"/>
    </location>
</feature>
<dbReference type="SUPFAM" id="SSF53850">
    <property type="entry name" value="Periplasmic binding protein-like II"/>
    <property type="match status" value="1"/>
</dbReference>
<evidence type="ECO:0000256" key="3">
    <source>
        <dbReference type="ARBA" id="ARBA00022448"/>
    </source>
</evidence>
<dbReference type="InterPro" id="IPR051789">
    <property type="entry name" value="Bact_Polyamine_Transport"/>
</dbReference>
<evidence type="ECO:0000256" key="8">
    <source>
        <dbReference type="RuleBase" id="RU363032"/>
    </source>
</evidence>
<dbReference type="PRINTS" id="PR00909">
    <property type="entry name" value="SPERMDNBNDNG"/>
</dbReference>
<organism evidence="10 11">
    <name type="scientific">Eubacterium segne</name>
    <dbReference type="NCBI Taxonomy" id="2763045"/>
    <lineage>
        <taxon>Bacteria</taxon>
        <taxon>Bacillati</taxon>
        <taxon>Bacillota</taxon>
        <taxon>Clostridia</taxon>
        <taxon>Eubacteriales</taxon>
        <taxon>Eubacteriaceae</taxon>
        <taxon>Eubacterium</taxon>
    </lineage>
</organism>
<evidence type="ECO:0000313" key="10">
    <source>
        <dbReference type="EMBL" id="MBC5666765.1"/>
    </source>
</evidence>
<dbReference type="Gene3D" id="3.40.190.10">
    <property type="entry name" value="Periplasmic binding protein-like II"/>
    <property type="match status" value="2"/>
</dbReference>
<dbReference type="Proteomes" id="UP000597877">
    <property type="component" value="Unassembled WGS sequence"/>
</dbReference>
<dbReference type="PROSITE" id="PS50928">
    <property type="entry name" value="ABC_TM1"/>
    <property type="match status" value="1"/>
</dbReference>
<gene>
    <name evidence="10" type="ORF">H8S00_01985</name>
</gene>
<feature type="transmembrane region" description="Helical" evidence="8">
    <location>
        <begin position="12"/>
        <end position="32"/>
    </location>
</feature>
<feature type="domain" description="ABC transmembrane type-1" evidence="9">
    <location>
        <begin position="62"/>
        <end position="249"/>
    </location>
</feature>
<dbReference type="Pfam" id="PF00528">
    <property type="entry name" value="BPD_transp_1"/>
    <property type="match status" value="1"/>
</dbReference>
<feature type="transmembrane region" description="Helical" evidence="8">
    <location>
        <begin position="277"/>
        <end position="297"/>
    </location>
</feature>
<dbReference type="PANTHER" id="PTHR43848:SF2">
    <property type="entry name" value="PUTRESCINE TRANSPORT SYSTEM PERMEASE PROTEIN POTI"/>
    <property type="match status" value="1"/>
</dbReference>
<keyword evidence="5 8" id="KW-0812">Transmembrane</keyword>
<keyword evidence="3 8" id="KW-0813">Transport</keyword>
<dbReference type="InterPro" id="IPR000515">
    <property type="entry name" value="MetI-like"/>
</dbReference>
<evidence type="ECO:0000256" key="1">
    <source>
        <dbReference type="ARBA" id="ARBA00004651"/>
    </source>
</evidence>
<keyword evidence="4" id="KW-1003">Cell membrane</keyword>
<accession>A0ABR7F206</accession>
<feature type="transmembrane region" description="Helical" evidence="8">
    <location>
        <begin position="130"/>
        <end position="150"/>
    </location>
</feature>
<sequence>MKKKISIGSKLYITLMFVFFYLPILVTMFFSFNSSKSLTNFAGFSLRWYRKLLTDNNIISAVYVSISIALIATVVSTILGTITAIGLSKSRKVLKEWLLNVNNMPIMNPDIVTAIGLMILFTSVRMERGYITMLLAHIAFCTPYVIISVYPKVRSMDHNLADVAMDLGATPFQALTKVIIPMLKPGIYAGMLLAFTMSMDDFVVSYFVTGNGVSNISIVVYNMSKRTNPTINALSTLLILLIVVVLVVINVIPAIYKKKRGQNVEKASAATGVWKRVVAVVSAVAVVGVAVFCVVRFNNISSRPVLRVFNSGEYVDPQLIDRFEKENNCDVVYETFDSNETMYTKIQSGAEYDVIIPSDYMVERLISEDYLQKIDWNLITNKDKIIPSLLENSFDKGSQYGVPYYWGTVGIVYDKTKVDEKDLAEGWDILKNKKYSGKIYMYDSERDSLMVALKALGYSMNTDKKSQLDEAYNWLIDQQKTMKPVYVGDDVMDNMISGNKDMAVVYSGDGAYIISENENMGFFVPNQGSNVWIDAMIITKNCKNTELAHKYINYFLQEDVALENTRYIGYDSGVKSVYEHFRDDEYKGNPGCAPDTSNEKNEEFKDRKQDIKEYCASLWTKVKSH</sequence>
<evidence type="ECO:0000259" key="9">
    <source>
        <dbReference type="PROSITE" id="PS50928"/>
    </source>
</evidence>
<dbReference type="Pfam" id="PF13416">
    <property type="entry name" value="SBP_bac_8"/>
    <property type="match status" value="1"/>
</dbReference>
<keyword evidence="6 8" id="KW-1133">Transmembrane helix</keyword>
<reference evidence="10 11" key="1">
    <citation type="submission" date="2020-08" db="EMBL/GenBank/DDBJ databases">
        <title>Genome public.</title>
        <authorList>
            <person name="Liu C."/>
            <person name="Sun Q."/>
        </authorList>
    </citation>
    <scope>NUCLEOTIDE SEQUENCE [LARGE SCALE GENOMIC DNA]</scope>
    <source>
        <strain evidence="10 11">BX4</strain>
    </source>
</reference>
<evidence type="ECO:0000313" key="11">
    <source>
        <dbReference type="Proteomes" id="UP000597877"/>
    </source>
</evidence>
<dbReference type="InterPro" id="IPR006059">
    <property type="entry name" value="SBP"/>
</dbReference>
<name>A0ABR7F206_9FIRM</name>
<comment type="subcellular location">
    <subcellularLocation>
        <location evidence="1 8">Cell membrane</location>
        <topology evidence="1 8">Multi-pass membrane protein</topology>
    </subcellularLocation>
</comment>
<evidence type="ECO:0000256" key="2">
    <source>
        <dbReference type="ARBA" id="ARBA00007069"/>
    </source>
</evidence>
<dbReference type="PANTHER" id="PTHR43848">
    <property type="entry name" value="PUTRESCINE TRANSPORT SYSTEM PERMEASE PROTEIN POTI"/>
    <property type="match status" value="1"/>
</dbReference>
<dbReference type="InterPro" id="IPR001188">
    <property type="entry name" value="Sperm_putr-bd"/>
</dbReference>
<comment type="similarity">
    <text evidence="2">Belongs to the binding-protein-dependent transport system permease family. CysTW subfamily.</text>
</comment>
<keyword evidence="7 8" id="KW-0472">Membrane</keyword>
<dbReference type="Gene3D" id="1.10.3720.10">
    <property type="entry name" value="MetI-like"/>
    <property type="match status" value="1"/>
</dbReference>
<evidence type="ECO:0000256" key="7">
    <source>
        <dbReference type="ARBA" id="ARBA00023136"/>
    </source>
</evidence>
<dbReference type="CDD" id="cd06261">
    <property type="entry name" value="TM_PBP2"/>
    <property type="match status" value="1"/>
</dbReference>
<comment type="caution">
    <text evidence="10">The sequence shown here is derived from an EMBL/GenBank/DDBJ whole genome shotgun (WGS) entry which is preliminary data.</text>
</comment>
<dbReference type="RefSeq" id="WP_186839899.1">
    <property type="nucleotide sequence ID" value="NZ_JACOOZ010000001.1"/>
</dbReference>